<dbReference type="EMBL" id="AXZV01000012">
    <property type="protein sequence ID" value="KGH42508.1"/>
    <property type="molecule type" value="Genomic_DNA"/>
</dbReference>
<protein>
    <submittedName>
        <fullName evidence="1">Prophage protein</fullName>
    </submittedName>
</protein>
<reference evidence="1 2" key="1">
    <citation type="journal article" date="2014" name="Genome Announc.">
        <title>Draft Genome Sequence of Lactobacillus plantarum CMPG5300, a Human Vaginal Isolate.</title>
        <authorList>
            <person name="Malik S."/>
            <person name="Siezen R.J."/>
            <person name="Renckens B."/>
            <person name="Vaneechoutte M."/>
            <person name="Vanderleyden J."/>
            <person name="Lebeer S."/>
        </authorList>
    </citation>
    <scope>NUCLEOTIDE SEQUENCE [LARGE SCALE GENOMIC DNA]</scope>
    <source>
        <strain evidence="1 2">CMPG5300</strain>
    </source>
</reference>
<organism evidence="1 2">
    <name type="scientific">Lactiplantibacillus plantarum CMPG5300</name>
    <dbReference type="NCBI Taxonomy" id="1304889"/>
    <lineage>
        <taxon>Bacteria</taxon>
        <taxon>Bacillati</taxon>
        <taxon>Bacillota</taxon>
        <taxon>Bacilli</taxon>
        <taxon>Lactobacillales</taxon>
        <taxon>Lactobacillaceae</taxon>
        <taxon>Lactiplantibacillus</taxon>
    </lineage>
</organism>
<dbReference type="RefSeq" id="WP_047673728.1">
    <property type="nucleotide sequence ID" value="NZ_CM002918.1"/>
</dbReference>
<gene>
    <name evidence="1" type="ORF">CMPG5300_2005</name>
</gene>
<accession>A0AAW3FNG3</accession>
<evidence type="ECO:0000313" key="1">
    <source>
        <dbReference type="EMBL" id="KGH42508.1"/>
    </source>
</evidence>
<comment type="caution">
    <text evidence="1">The sequence shown here is derived from an EMBL/GenBank/DDBJ whole genome shotgun (WGS) entry which is preliminary data.</text>
</comment>
<dbReference type="AlphaFoldDB" id="A0AAW3FNG3"/>
<proteinExistence type="predicted"/>
<name>A0AAW3FNG3_LACPN</name>
<dbReference type="InterPro" id="IPR012865">
    <property type="entry name" value="DUF1642"/>
</dbReference>
<evidence type="ECO:0000313" key="2">
    <source>
        <dbReference type="Proteomes" id="UP000029801"/>
    </source>
</evidence>
<dbReference type="Proteomes" id="UP000029801">
    <property type="component" value="Chromosome"/>
</dbReference>
<dbReference type="Pfam" id="PF07852">
    <property type="entry name" value="DUF1642"/>
    <property type="match status" value="1"/>
</dbReference>
<sequence length="158" mass="18029">MIKIYRKTAAIKAEKFDPENGVIPDGVFDKEFEYTTSDMLLQMMKSAETGVPIHNWYIKTLKGDLKVNPGDWIATGVNGEHWAIADEVFKKTYAELPVIPENVAYIIKQAKKGDYKLGWVFNATYLGLWRVSVGNWIRTHADTVARAWLDGYVVEEEK</sequence>